<name>A0A520S0L7_9GAMM</name>
<feature type="coiled-coil region" evidence="1">
    <location>
        <begin position="73"/>
        <end position="132"/>
    </location>
</feature>
<dbReference type="InterPro" id="IPR007470">
    <property type="entry name" value="HemX"/>
</dbReference>
<keyword evidence="3" id="KW-0472">Membrane</keyword>
<proteinExistence type="predicted"/>
<dbReference type="EMBL" id="SHAH01000040">
    <property type="protein sequence ID" value="RZO76012.1"/>
    <property type="molecule type" value="Genomic_DNA"/>
</dbReference>
<keyword evidence="3" id="KW-0812">Transmembrane</keyword>
<feature type="region of interest" description="Disordered" evidence="2">
    <location>
        <begin position="1"/>
        <end position="25"/>
    </location>
</feature>
<evidence type="ECO:0000256" key="1">
    <source>
        <dbReference type="SAM" id="Coils"/>
    </source>
</evidence>
<evidence type="ECO:0000256" key="3">
    <source>
        <dbReference type="SAM" id="Phobius"/>
    </source>
</evidence>
<dbReference type="Pfam" id="PF04375">
    <property type="entry name" value="HemX"/>
    <property type="match status" value="1"/>
</dbReference>
<feature type="compositionally biased region" description="Polar residues" evidence="2">
    <location>
        <begin position="14"/>
        <end position="25"/>
    </location>
</feature>
<accession>A0A520S0L7</accession>
<keyword evidence="1" id="KW-0175">Coiled coil</keyword>
<protein>
    <submittedName>
        <fullName evidence="4">Uncharacterized protein</fullName>
    </submittedName>
</protein>
<organism evidence="4 5">
    <name type="scientific">OM182 bacterium</name>
    <dbReference type="NCBI Taxonomy" id="2510334"/>
    <lineage>
        <taxon>Bacteria</taxon>
        <taxon>Pseudomonadati</taxon>
        <taxon>Pseudomonadota</taxon>
        <taxon>Gammaproteobacteria</taxon>
        <taxon>OMG group</taxon>
        <taxon>OM182 clade</taxon>
    </lineage>
</organism>
<sequence>MTEQTETPKILDQISKSTNAGTGSTRKLQNARRRFLIVLVLMLPLIGAVGFLGYTQFQMQAQFSNMTTEDPRVAALQATIQSQQAELQALRDTVANLPTPSDSLEPELRKLEARFDTELEDLNSQLAELSLQRLQTDSPQDSLWKILEANYLARLAAQKLQLEGDMPTALALMQQADAALVESNSNNSLGVRQELARDIEALRNTPTVDRQAVVFRLQNLVGRIDDLDLLSSQRENYMNRRSEQSEPISIESDADGMLDSGLEFLGSVFVWRKWEDTPDAMLVPGQEAVIKQSFRLMLEQAQLAVLGRDNGLYQRYIDNGIEWLRRYTLLESASGQSVLAELTDLRSLDVNPSLPGLSASLSALEQLAATVR</sequence>
<dbReference type="PANTHER" id="PTHR38043">
    <property type="entry name" value="PROTEIN HEMX"/>
    <property type="match status" value="1"/>
</dbReference>
<comment type="caution">
    <text evidence="4">The sequence shown here is derived from an EMBL/GenBank/DDBJ whole genome shotgun (WGS) entry which is preliminary data.</text>
</comment>
<reference evidence="4 5" key="1">
    <citation type="submission" date="2019-02" db="EMBL/GenBank/DDBJ databases">
        <title>Prokaryotic population dynamics and viral predation in marine succession experiment using metagenomics: the confinement effect.</title>
        <authorList>
            <person name="Haro-Moreno J.M."/>
            <person name="Rodriguez-Valera F."/>
            <person name="Lopez-Perez M."/>
        </authorList>
    </citation>
    <scope>NUCLEOTIDE SEQUENCE [LARGE SCALE GENOMIC DNA]</scope>
    <source>
        <strain evidence="4">MED-G158</strain>
    </source>
</reference>
<evidence type="ECO:0000256" key="2">
    <source>
        <dbReference type="SAM" id="MobiDB-lite"/>
    </source>
</evidence>
<keyword evidence="3" id="KW-1133">Transmembrane helix</keyword>
<evidence type="ECO:0000313" key="4">
    <source>
        <dbReference type="EMBL" id="RZO76012.1"/>
    </source>
</evidence>
<dbReference type="PANTHER" id="PTHR38043:SF1">
    <property type="entry name" value="PROTEIN HEMX"/>
    <property type="match status" value="1"/>
</dbReference>
<feature type="transmembrane region" description="Helical" evidence="3">
    <location>
        <begin position="35"/>
        <end position="54"/>
    </location>
</feature>
<dbReference type="AlphaFoldDB" id="A0A520S0L7"/>
<gene>
    <name evidence="4" type="ORF">EVA69_03500</name>
</gene>
<dbReference type="Proteomes" id="UP000320404">
    <property type="component" value="Unassembled WGS sequence"/>
</dbReference>
<evidence type="ECO:0000313" key="5">
    <source>
        <dbReference type="Proteomes" id="UP000320404"/>
    </source>
</evidence>